<name>A0A1R2CYG5_9CILI</name>
<proteinExistence type="predicted"/>
<evidence type="ECO:0000256" key="1">
    <source>
        <dbReference type="SAM" id="Coils"/>
    </source>
</evidence>
<feature type="coiled-coil region" evidence="1">
    <location>
        <begin position="316"/>
        <end position="449"/>
    </location>
</feature>
<evidence type="ECO:0000313" key="2">
    <source>
        <dbReference type="EMBL" id="OMJ94035.1"/>
    </source>
</evidence>
<gene>
    <name evidence="2" type="ORF">SteCoe_2805</name>
</gene>
<evidence type="ECO:0000313" key="3">
    <source>
        <dbReference type="Proteomes" id="UP000187209"/>
    </source>
</evidence>
<keyword evidence="1" id="KW-0175">Coiled coil</keyword>
<dbReference type="Proteomes" id="UP000187209">
    <property type="component" value="Unassembled WGS sequence"/>
</dbReference>
<accession>A0A1R2CYG5</accession>
<organism evidence="2 3">
    <name type="scientific">Stentor coeruleus</name>
    <dbReference type="NCBI Taxonomy" id="5963"/>
    <lineage>
        <taxon>Eukaryota</taxon>
        <taxon>Sar</taxon>
        <taxon>Alveolata</taxon>
        <taxon>Ciliophora</taxon>
        <taxon>Postciliodesmatophora</taxon>
        <taxon>Heterotrichea</taxon>
        <taxon>Heterotrichida</taxon>
        <taxon>Stentoridae</taxon>
        <taxon>Stentor</taxon>
    </lineage>
</organism>
<keyword evidence="3" id="KW-1185">Reference proteome</keyword>
<sequence length="601" mass="68957">MKSNEISIIRSEGIEEDPIDCTISLGDNIYGIVNLKPSQGPSPFYLPLTGVLGIELKHKNKKIGEIYVDLNCLERDGLQWLPILCPGSEKLLSIPDEVAEPRILISLNESKSKYPDMPMARPLNTMVSAILQLAGQGSRKFEYENIEKPSSVRSHSNSMVCVKKIDIDSIDKTLSKSLMSPCQGFPRKSKSEGTESVFYKSTSKNTLDLPKKIEFDNSDKHIPLAVSSGQASYKKFDFELAEKALENVINSSIQDDLAYQVVESPHFPAPVPILEKKPDKELNDKKVFPYLHGSPYNNCKKFDFESTENREKNLIIEKLKQSVKETEDFYEEVIEKLKNDVSKMQKKNYLKKKNIKKQCIEIEMLKRKIKALEGEKSADETQMWKKQCETLKGSIKDIERAKEKLENELQTLKNLSITCEHCKAYKKSIKENSKALEEYKMNIEMLMEKVNTQEFHNQELLIYNQDLENSLCVAEKKITCMKNYEGLELYSNNVQNDEIDEKLEAKYQRFKQKSVKICRGLYVYEGKKVQVIDKIGGVTFLLDGKDTVIMETQDNSINKTEKNLPNLEDISNQIDNYKPQNLIHGRGTSRENKLRVLAKQW</sequence>
<dbReference type="AlphaFoldDB" id="A0A1R2CYG5"/>
<comment type="caution">
    <text evidence="2">The sequence shown here is derived from an EMBL/GenBank/DDBJ whole genome shotgun (WGS) entry which is preliminary data.</text>
</comment>
<protein>
    <submittedName>
        <fullName evidence="2">Uncharacterized protein</fullName>
    </submittedName>
</protein>
<dbReference type="EMBL" id="MPUH01000032">
    <property type="protein sequence ID" value="OMJ94035.1"/>
    <property type="molecule type" value="Genomic_DNA"/>
</dbReference>
<reference evidence="2 3" key="1">
    <citation type="submission" date="2016-11" db="EMBL/GenBank/DDBJ databases">
        <title>The macronuclear genome of Stentor coeruleus: a giant cell with tiny introns.</title>
        <authorList>
            <person name="Slabodnick M."/>
            <person name="Ruby J.G."/>
            <person name="Reiff S.B."/>
            <person name="Swart E.C."/>
            <person name="Gosai S."/>
            <person name="Prabakaran S."/>
            <person name="Witkowska E."/>
            <person name="Larue G.E."/>
            <person name="Fisher S."/>
            <person name="Freeman R.M."/>
            <person name="Gunawardena J."/>
            <person name="Chu W."/>
            <person name="Stover N.A."/>
            <person name="Gregory B.D."/>
            <person name="Nowacki M."/>
            <person name="Derisi J."/>
            <person name="Roy S.W."/>
            <person name="Marshall W.F."/>
            <person name="Sood P."/>
        </authorList>
    </citation>
    <scope>NUCLEOTIDE SEQUENCE [LARGE SCALE GENOMIC DNA]</scope>
    <source>
        <strain evidence="2">WM001</strain>
    </source>
</reference>